<gene>
    <name evidence="3" type="ORF">HHI_04880</name>
</gene>
<dbReference type="OrthoDB" id="9792626at2"/>
<proteinExistence type="predicted"/>
<accession>A0A059FXX5</accession>
<evidence type="ECO:0000313" key="3">
    <source>
        <dbReference type="EMBL" id="KCZ95462.1"/>
    </source>
</evidence>
<keyword evidence="4" id="KW-1185">Reference proteome</keyword>
<dbReference type="PROSITE" id="PS51819">
    <property type="entry name" value="VOC"/>
    <property type="match status" value="1"/>
</dbReference>
<dbReference type="InterPro" id="IPR051332">
    <property type="entry name" value="Fosfomycin_Res_Enzymes"/>
</dbReference>
<dbReference type="PANTHER" id="PTHR36113:SF6">
    <property type="entry name" value="FOSFOMYCIN RESISTANCE PROTEIN FOSX"/>
    <property type="match status" value="1"/>
</dbReference>
<dbReference type="Proteomes" id="UP000025061">
    <property type="component" value="Unassembled WGS sequence"/>
</dbReference>
<keyword evidence="1" id="KW-0479">Metal-binding</keyword>
<evidence type="ECO:0000256" key="1">
    <source>
        <dbReference type="ARBA" id="ARBA00022723"/>
    </source>
</evidence>
<dbReference type="PANTHER" id="PTHR36113">
    <property type="entry name" value="LYASE, PUTATIVE-RELATED-RELATED"/>
    <property type="match status" value="1"/>
</dbReference>
<dbReference type="Gene3D" id="3.10.180.10">
    <property type="entry name" value="2,3-Dihydroxybiphenyl 1,2-Dioxygenase, domain 1"/>
    <property type="match status" value="1"/>
</dbReference>
<feature type="domain" description="VOC" evidence="2">
    <location>
        <begin position="6"/>
        <end position="143"/>
    </location>
</feature>
<evidence type="ECO:0000259" key="2">
    <source>
        <dbReference type="PROSITE" id="PS51819"/>
    </source>
</evidence>
<dbReference type="InterPro" id="IPR037523">
    <property type="entry name" value="VOC_core"/>
</dbReference>
<dbReference type="InterPro" id="IPR029068">
    <property type="entry name" value="Glyas_Bleomycin-R_OHBP_Dase"/>
</dbReference>
<dbReference type="AlphaFoldDB" id="A0A059FXX5"/>
<dbReference type="EMBL" id="ARYI01000003">
    <property type="protein sequence ID" value="KCZ95462.1"/>
    <property type="molecule type" value="Genomic_DNA"/>
</dbReference>
<dbReference type="GO" id="GO:0046872">
    <property type="term" value="F:metal ion binding"/>
    <property type="evidence" value="ECO:0007669"/>
    <property type="project" value="UniProtKB-KW"/>
</dbReference>
<dbReference type="Pfam" id="PF00903">
    <property type="entry name" value="Glyoxalase"/>
    <property type="match status" value="1"/>
</dbReference>
<dbReference type="SUPFAM" id="SSF54593">
    <property type="entry name" value="Glyoxalase/Bleomycin resistance protein/Dihydroxybiphenyl dioxygenase"/>
    <property type="match status" value="1"/>
</dbReference>
<reference evidence="3 4" key="1">
    <citation type="submission" date="2013-04" db="EMBL/GenBank/DDBJ databases">
        <title>Hyphomonas hirschiana VP5 Genome Sequencing.</title>
        <authorList>
            <person name="Lai Q."/>
            <person name="Shao Z."/>
        </authorList>
    </citation>
    <scope>NUCLEOTIDE SEQUENCE [LARGE SCALE GENOMIC DNA]</scope>
    <source>
        <strain evidence="3 4">VP5</strain>
    </source>
</reference>
<dbReference type="CDD" id="cd06587">
    <property type="entry name" value="VOC"/>
    <property type="match status" value="1"/>
</dbReference>
<dbReference type="PATRIC" id="fig|1280951.3.peg.988"/>
<comment type="caution">
    <text evidence="3">The sequence shown here is derived from an EMBL/GenBank/DDBJ whole genome shotgun (WGS) entry which is preliminary data.</text>
</comment>
<protein>
    <submittedName>
        <fullName evidence="3">Glyoxalase family protein</fullName>
    </submittedName>
</protein>
<evidence type="ECO:0000313" key="4">
    <source>
        <dbReference type="Proteomes" id="UP000025061"/>
    </source>
</evidence>
<dbReference type="RefSeq" id="WP_011645328.1">
    <property type="nucleotide sequence ID" value="NZ_ARYI01000003.1"/>
</dbReference>
<dbReference type="InterPro" id="IPR004360">
    <property type="entry name" value="Glyas_Fos-R_dOase_dom"/>
</dbReference>
<organism evidence="3 4">
    <name type="scientific">Hyphomonas hirschiana VP5</name>
    <dbReference type="NCBI Taxonomy" id="1280951"/>
    <lineage>
        <taxon>Bacteria</taxon>
        <taxon>Pseudomonadati</taxon>
        <taxon>Pseudomonadota</taxon>
        <taxon>Alphaproteobacteria</taxon>
        <taxon>Hyphomonadales</taxon>
        <taxon>Hyphomonadaceae</taxon>
        <taxon>Hyphomonas</taxon>
    </lineage>
</organism>
<sequence>MIKVNGIHHIAIMAADIREHVAFFSDVLGCKLSAIFDMHGVPGGVHAFLHMDDHSYFSIVELPQVKDIPIELGVTHAGTGAAPSAPGTMQHLAFRVDTPEELLAIRDRIRKKGVNVIGPLDHAMCQSIYFAGPDQLTLEVACSDEAINPEAWIDPAVIARLGISDEDLARYKSPDAYAGEGGRVAQPPYDPAKPHQAYPEPMYKAMLAAPDEAITKSAKFEPPVKIAS</sequence>
<name>A0A059FXX5_9PROT</name>